<protein>
    <recommendedName>
        <fullName evidence="4">Outer membrane protein beta-barrel domain-containing protein</fullName>
    </recommendedName>
</protein>
<organism evidence="2 3">
    <name type="scientific">Echinicola arenosa</name>
    <dbReference type="NCBI Taxonomy" id="2774144"/>
    <lineage>
        <taxon>Bacteria</taxon>
        <taxon>Pseudomonadati</taxon>
        <taxon>Bacteroidota</taxon>
        <taxon>Cytophagia</taxon>
        <taxon>Cytophagales</taxon>
        <taxon>Cyclobacteriaceae</taxon>
        <taxon>Echinicola</taxon>
    </lineage>
</organism>
<evidence type="ECO:0000256" key="1">
    <source>
        <dbReference type="SAM" id="SignalP"/>
    </source>
</evidence>
<dbReference type="Proteomes" id="UP000647133">
    <property type="component" value="Unassembled WGS sequence"/>
</dbReference>
<proteinExistence type="predicted"/>
<evidence type="ECO:0000313" key="3">
    <source>
        <dbReference type="Proteomes" id="UP000647133"/>
    </source>
</evidence>
<name>A0ABR9AP67_9BACT</name>
<keyword evidence="1" id="KW-0732">Signal</keyword>
<feature type="signal peptide" evidence="1">
    <location>
        <begin position="1"/>
        <end position="20"/>
    </location>
</feature>
<reference evidence="2 3" key="1">
    <citation type="submission" date="2020-09" db="EMBL/GenBank/DDBJ databases">
        <title>Echinicola sp. CAU 1574 isolated from sand of Sido Beach.</title>
        <authorList>
            <person name="Kim W."/>
        </authorList>
    </citation>
    <scope>NUCLEOTIDE SEQUENCE [LARGE SCALE GENOMIC DNA]</scope>
    <source>
        <strain evidence="2 3">CAU 1574</strain>
    </source>
</reference>
<keyword evidence="3" id="KW-1185">Reference proteome</keyword>
<accession>A0ABR9AP67</accession>
<dbReference type="EMBL" id="JACYTQ010000003">
    <property type="protein sequence ID" value="MBD8489409.1"/>
    <property type="molecule type" value="Genomic_DNA"/>
</dbReference>
<feature type="chain" id="PRO_5047366720" description="Outer membrane protein beta-barrel domain-containing protein" evidence="1">
    <location>
        <begin position="21"/>
        <end position="202"/>
    </location>
</feature>
<evidence type="ECO:0008006" key="4">
    <source>
        <dbReference type="Google" id="ProtNLM"/>
    </source>
</evidence>
<gene>
    <name evidence="2" type="ORF">IFO69_11705</name>
</gene>
<evidence type="ECO:0000313" key="2">
    <source>
        <dbReference type="EMBL" id="MBD8489409.1"/>
    </source>
</evidence>
<dbReference type="RefSeq" id="WP_192010285.1">
    <property type="nucleotide sequence ID" value="NZ_JACYTQ010000003.1"/>
</dbReference>
<sequence>MKIKLLLASLVIVIATLSNANAQSKSDIYYNIGGGIGAEGNVGIPGINISNDLNYYLSKSLSLNPSLLFFQSTDFSQKKTASNPYPELADKSTALLMNFAFQADLLKTNYGLHVGLAAGPSYHYGVDNYFRGYGNDEHNVLVSKGYQRISRSQVGLLTQLSFDWIGNQANRKQSIDISVTGYDGYYGWHAMLTYKVGFLLKK</sequence>
<comment type="caution">
    <text evidence="2">The sequence shown here is derived from an EMBL/GenBank/DDBJ whole genome shotgun (WGS) entry which is preliminary data.</text>
</comment>